<evidence type="ECO:0000313" key="3">
    <source>
        <dbReference type="Proteomes" id="UP001141259"/>
    </source>
</evidence>
<gene>
    <name evidence="2" type="ORF">NZH93_24780</name>
</gene>
<keyword evidence="1" id="KW-0812">Transmembrane</keyword>
<sequence length="369" mass="37669">MKFFRSGPLLTVAVVVVVIARGHGVGGLVGALGGLLLELASFQVGTLLGVLLWRLRVRYVIFGVGRELRAWSTPRLRIALCALPVVIRVGARSVRSPVRLRLWLTGLTSALVAVGVVVGAWLVGPFGVAVGATACLAHELWPRRSAATTSPGWYVFSLPRVSGREAAEMEATPLVSAVVDAVHVGDLAAADTALAVVVAAHPDLVMTTGAQAAVHTAAGRYVEALQVLGAVVGRDDLADRDRALLMASMAGATASAAEVGLMPASVGVPAAARAVDVAIGFGLPRYRLLGTLAQLALLRGDAAEAVRMGRDSADGSGDALGRADALATVARGLMAGGDNAAARAVLAEASELAAWLPRVAGTAARLDVS</sequence>
<organism evidence="2 3">
    <name type="scientific">Umezawaea endophytica</name>
    <dbReference type="NCBI Taxonomy" id="1654476"/>
    <lineage>
        <taxon>Bacteria</taxon>
        <taxon>Bacillati</taxon>
        <taxon>Actinomycetota</taxon>
        <taxon>Actinomycetes</taxon>
        <taxon>Pseudonocardiales</taxon>
        <taxon>Pseudonocardiaceae</taxon>
        <taxon>Umezawaea</taxon>
    </lineage>
</organism>
<accession>A0A9X2VPU1</accession>
<protein>
    <submittedName>
        <fullName evidence="2">Uncharacterized protein</fullName>
    </submittedName>
</protein>
<dbReference type="RefSeq" id="WP_259625580.1">
    <property type="nucleotide sequence ID" value="NZ_JANYMP010000012.1"/>
</dbReference>
<evidence type="ECO:0000313" key="2">
    <source>
        <dbReference type="EMBL" id="MCS7480084.1"/>
    </source>
</evidence>
<dbReference type="Proteomes" id="UP001141259">
    <property type="component" value="Unassembled WGS sequence"/>
</dbReference>
<keyword evidence="1" id="KW-0472">Membrane</keyword>
<keyword evidence="3" id="KW-1185">Reference proteome</keyword>
<name>A0A9X2VPU1_9PSEU</name>
<dbReference type="AlphaFoldDB" id="A0A9X2VPU1"/>
<feature type="transmembrane region" description="Helical" evidence="1">
    <location>
        <begin position="111"/>
        <end position="137"/>
    </location>
</feature>
<evidence type="ECO:0000256" key="1">
    <source>
        <dbReference type="SAM" id="Phobius"/>
    </source>
</evidence>
<dbReference type="EMBL" id="JANYMP010000012">
    <property type="protein sequence ID" value="MCS7480084.1"/>
    <property type="molecule type" value="Genomic_DNA"/>
</dbReference>
<keyword evidence="1" id="KW-1133">Transmembrane helix</keyword>
<comment type="caution">
    <text evidence="2">The sequence shown here is derived from an EMBL/GenBank/DDBJ whole genome shotgun (WGS) entry which is preliminary data.</text>
</comment>
<reference evidence="2" key="1">
    <citation type="submission" date="2022-08" db="EMBL/GenBank/DDBJ databases">
        <authorList>
            <person name="Tistechok S."/>
            <person name="Samborskyy M."/>
            <person name="Roman I."/>
        </authorList>
    </citation>
    <scope>NUCLEOTIDE SEQUENCE</scope>
    <source>
        <strain evidence="2">DSM 103496</strain>
    </source>
</reference>
<feature type="transmembrane region" description="Helical" evidence="1">
    <location>
        <begin position="32"/>
        <end position="53"/>
    </location>
</feature>
<proteinExistence type="predicted"/>